<accession>A0A4R4R9Z6</accession>
<evidence type="ECO:0000313" key="2">
    <source>
        <dbReference type="EMBL" id="TDC45934.1"/>
    </source>
</evidence>
<feature type="domain" description="Bacterial bifunctional deaminase-reductase C-terminal" evidence="1">
    <location>
        <begin position="6"/>
        <end position="180"/>
    </location>
</feature>
<protein>
    <submittedName>
        <fullName evidence="2">Riboflavin biosynthesis protein RibD</fullName>
    </submittedName>
</protein>
<evidence type="ECO:0000313" key="3">
    <source>
        <dbReference type="Proteomes" id="UP000295621"/>
    </source>
</evidence>
<organism evidence="2 3">
    <name type="scientific">Jiangella ureilytica</name>
    <dbReference type="NCBI Taxonomy" id="2530374"/>
    <lineage>
        <taxon>Bacteria</taxon>
        <taxon>Bacillati</taxon>
        <taxon>Actinomycetota</taxon>
        <taxon>Actinomycetes</taxon>
        <taxon>Jiangellales</taxon>
        <taxon>Jiangellaceae</taxon>
        <taxon>Jiangella</taxon>
    </lineage>
</organism>
<proteinExistence type="predicted"/>
<dbReference type="InterPro" id="IPR024072">
    <property type="entry name" value="DHFR-like_dom_sf"/>
</dbReference>
<dbReference type="AlphaFoldDB" id="A0A4R4R9Z6"/>
<dbReference type="Proteomes" id="UP000295621">
    <property type="component" value="Unassembled WGS sequence"/>
</dbReference>
<dbReference type="Pfam" id="PF01872">
    <property type="entry name" value="RibD_C"/>
    <property type="match status" value="1"/>
</dbReference>
<dbReference type="OrthoDB" id="2313602at2"/>
<dbReference type="GO" id="GO:0008703">
    <property type="term" value="F:5-amino-6-(5-phosphoribosylamino)uracil reductase activity"/>
    <property type="evidence" value="ECO:0007669"/>
    <property type="project" value="InterPro"/>
</dbReference>
<gene>
    <name evidence="2" type="ORF">E1212_28010</name>
</gene>
<keyword evidence="3" id="KW-1185">Reference proteome</keyword>
<dbReference type="EMBL" id="SMKL01000115">
    <property type="protein sequence ID" value="TDC45934.1"/>
    <property type="molecule type" value="Genomic_DNA"/>
</dbReference>
<dbReference type="InterPro" id="IPR002734">
    <property type="entry name" value="RibDG_C"/>
</dbReference>
<dbReference type="GO" id="GO:0009231">
    <property type="term" value="P:riboflavin biosynthetic process"/>
    <property type="evidence" value="ECO:0007669"/>
    <property type="project" value="InterPro"/>
</dbReference>
<dbReference type="Gene3D" id="3.40.430.10">
    <property type="entry name" value="Dihydrofolate Reductase, subunit A"/>
    <property type="match status" value="1"/>
</dbReference>
<sequence>MGLAVLDMSMSLDGFVSGPNDDDPDNPGGDGFTLHDWAFTPEGAIRESGPAGELMGQIFAAGAVVSGRRTAEHADHWGGVHHGDDVRAFVLSHRPAPPSVADYPLITYVSDGIESAMAQAKAAAGDRNVHVIGAYTAQRALEAGLLDEIQLHIVPVLFGGGRRLIDVLPSRVQLEVIRVIDTPEATHVRYRVRR</sequence>
<evidence type="ECO:0000259" key="1">
    <source>
        <dbReference type="Pfam" id="PF01872"/>
    </source>
</evidence>
<reference evidence="2 3" key="1">
    <citation type="submission" date="2019-02" db="EMBL/GenBank/DDBJ databases">
        <title>Draft genome sequences of novel Actinobacteria.</title>
        <authorList>
            <person name="Sahin N."/>
            <person name="Ay H."/>
            <person name="Saygin H."/>
        </authorList>
    </citation>
    <scope>NUCLEOTIDE SEQUENCE [LARGE SCALE GENOMIC DNA]</scope>
    <source>
        <strain evidence="2 3">KC603</strain>
    </source>
</reference>
<comment type="caution">
    <text evidence="2">The sequence shown here is derived from an EMBL/GenBank/DDBJ whole genome shotgun (WGS) entry which is preliminary data.</text>
</comment>
<name>A0A4R4R9Z6_9ACTN</name>
<dbReference type="SUPFAM" id="SSF53597">
    <property type="entry name" value="Dihydrofolate reductase-like"/>
    <property type="match status" value="1"/>
</dbReference>